<evidence type="ECO:0000313" key="11">
    <source>
        <dbReference type="Proteomes" id="UP000515860"/>
    </source>
</evidence>
<dbReference type="NCBIfam" id="TIGR00964">
    <property type="entry name" value="secE_bact"/>
    <property type="match status" value="1"/>
</dbReference>
<evidence type="ECO:0000256" key="9">
    <source>
        <dbReference type="SAM" id="Phobius"/>
    </source>
</evidence>
<dbReference type="Gene3D" id="1.20.5.1030">
    <property type="entry name" value="Preprotein translocase secy subunit"/>
    <property type="match status" value="1"/>
</dbReference>
<evidence type="ECO:0000256" key="4">
    <source>
        <dbReference type="ARBA" id="ARBA00022927"/>
    </source>
</evidence>
<dbReference type="InterPro" id="IPR038379">
    <property type="entry name" value="SecE_sf"/>
</dbReference>
<evidence type="ECO:0000313" key="10">
    <source>
        <dbReference type="EMBL" id="QNM08348.1"/>
    </source>
</evidence>
<keyword evidence="6" id="KW-0811">Translocation</keyword>
<evidence type="ECO:0000256" key="1">
    <source>
        <dbReference type="ARBA" id="ARBA00004370"/>
    </source>
</evidence>
<keyword evidence="11" id="KW-1185">Reference proteome</keyword>
<evidence type="ECO:0000256" key="8">
    <source>
        <dbReference type="SAM" id="MobiDB-lite"/>
    </source>
</evidence>
<evidence type="ECO:0000256" key="3">
    <source>
        <dbReference type="ARBA" id="ARBA00022692"/>
    </source>
</evidence>
<dbReference type="InterPro" id="IPR005807">
    <property type="entry name" value="SecE_bac"/>
</dbReference>
<accession>A0A7G9GC16</accession>
<evidence type="ECO:0000256" key="5">
    <source>
        <dbReference type="ARBA" id="ARBA00022989"/>
    </source>
</evidence>
<evidence type="ECO:0000256" key="2">
    <source>
        <dbReference type="ARBA" id="ARBA00022448"/>
    </source>
</evidence>
<dbReference type="KEGG" id="whj:H9Q79_15945"/>
<reference evidence="10 11" key="1">
    <citation type="submission" date="2020-08" db="EMBL/GenBank/DDBJ databases">
        <authorList>
            <person name="Liu C."/>
            <person name="Sun Q."/>
        </authorList>
    </citation>
    <scope>NUCLEOTIDE SEQUENCE [LARGE SCALE GENOMIC DNA]</scope>
    <source>
        <strain evidence="10 11">NSJ-29</strain>
    </source>
</reference>
<dbReference type="GO" id="GO:0009306">
    <property type="term" value="P:protein secretion"/>
    <property type="evidence" value="ECO:0007669"/>
    <property type="project" value="InterPro"/>
</dbReference>
<protein>
    <submittedName>
        <fullName evidence="10">Preprotein translocase subunit SecE</fullName>
    </submittedName>
</protein>
<dbReference type="Pfam" id="PF00584">
    <property type="entry name" value="SecE"/>
    <property type="match status" value="1"/>
</dbReference>
<sequence>MADDAVKTSSKSDKKDQKDKKTKKSWFKGLKAEFKKIIWTDKKTLGKQTVAVVVISAIICALITLVDSVALQLVEFIIK</sequence>
<dbReference type="EMBL" id="CP060635">
    <property type="protein sequence ID" value="QNM08348.1"/>
    <property type="molecule type" value="Genomic_DNA"/>
</dbReference>
<dbReference type="GO" id="GO:0006605">
    <property type="term" value="P:protein targeting"/>
    <property type="evidence" value="ECO:0007669"/>
    <property type="project" value="InterPro"/>
</dbReference>
<feature type="transmembrane region" description="Helical" evidence="9">
    <location>
        <begin position="50"/>
        <end position="74"/>
    </location>
</feature>
<keyword evidence="4" id="KW-0653">Protein transport</keyword>
<proteinExistence type="predicted"/>
<dbReference type="GO" id="GO:0008320">
    <property type="term" value="F:protein transmembrane transporter activity"/>
    <property type="evidence" value="ECO:0007669"/>
    <property type="project" value="InterPro"/>
</dbReference>
<keyword evidence="5 9" id="KW-1133">Transmembrane helix</keyword>
<organism evidence="10 11">
    <name type="scientific">Wansuia hejianensis</name>
    <dbReference type="NCBI Taxonomy" id="2763667"/>
    <lineage>
        <taxon>Bacteria</taxon>
        <taxon>Bacillati</taxon>
        <taxon>Bacillota</taxon>
        <taxon>Clostridia</taxon>
        <taxon>Lachnospirales</taxon>
        <taxon>Lachnospiraceae</taxon>
        <taxon>Wansuia</taxon>
    </lineage>
</organism>
<name>A0A7G9GC16_9FIRM</name>
<feature type="compositionally biased region" description="Basic and acidic residues" evidence="8">
    <location>
        <begin position="1"/>
        <end position="19"/>
    </location>
</feature>
<comment type="subcellular location">
    <subcellularLocation>
        <location evidence="1">Membrane</location>
    </subcellularLocation>
</comment>
<dbReference type="RefSeq" id="WP_118646986.1">
    <property type="nucleotide sequence ID" value="NZ_CP060635.1"/>
</dbReference>
<keyword evidence="2" id="KW-0813">Transport</keyword>
<dbReference type="GO" id="GO:0016020">
    <property type="term" value="C:membrane"/>
    <property type="evidence" value="ECO:0007669"/>
    <property type="project" value="UniProtKB-SubCell"/>
</dbReference>
<evidence type="ECO:0000256" key="6">
    <source>
        <dbReference type="ARBA" id="ARBA00023010"/>
    </source>
</evidence>
<dbReference type="GO" id="GO:0006886">
    <property type="term" value="P:intracellular protein transport"/>
    <property type="evidence" value="ECO:0007669"/>
    <property type="project" value="InterPro"/>
</dbReference>
<keyword evidence="7 9" id="KW-0472">Membrane</keyword>
<evidence type="ECO:0000256" key="7">
    <source>
        <dbReference type="ARBA" id="ARBA00023136"/>
    </source>
</evidence>
<feature type="region of interest" description="Disordered" evidence="8">
    <location>
        <begin position="1"/>
        <end position="24"/>
    </location>
</feature>
<keyword evidence="3 9" id="KW-0812">Transmembrane</keyword>
<dbReference type="InterPro" id="IPR001901">
    <property type="entry name" value="Translocase_SecE/Sec61-g"/>
</dbReference>
<dbReference type="Proteomes" id="UP000515860">
    <property type="component" value="Chromosome"/>
</dbReference>
<gene>
    <name evidence="10" type="primary">secE</name>
    <name evidence="10" type="ORF">H9Q79_15945</name>
</gene>
<dbReference type="AlphaFoldDB" id="A0A7G9GC16"/>